<reference evidence="2" key="1">
    <citation type="journal article" date="2019" name="Int. J. Syst. Evol. Microbiol.">
        <title>The Global Catalogue of Microorganisms (GCM) 10K type strain sequencing project: providing services to taxonomists for standard genome sequencing and annotation.</title>
        <authorList>
            <consortium name="The Broad Institute Genomics Platform"/>
            <consortium name="The Broad Institute Genome Sequencing Center for Infectious Disease"/>
            <person name="Wu L."/>
            <person name="Ma J."/>
        </authorList>
    </citation>
    <scope>NUCLEOTIDE SEQUENCE [LARGE SCALE GENOMIC DNA]</scope>
    <source>
        <strain evidence="2">CGMCC 1.12664</strain>
    </source>
</reference>
<dbReference type="NCBIfam" id="TIGR01509">
    <property type="entry name" value="HAD-SF-IA-v3"/>
    <property type="match status" value="1"/>
</dbReference>
<protein>
    <submittedName>
        <fullName evidence="1">Haloacid dehalogenase</fullName>
    </submittedName>
</protein>
<organism evidence="1 2">
    <name type="scientific">Primorskyibacter flagellatus</name>
    <dbReference type="NCBI Taxonomy" id="1387277"/>
    <lineage>
        <taxon>Bacteria</taxon>
        <taxon>Pseudomonadati</taxon>
        <taxon>Pseudomonadota</taxon>
        <taxon>Alphaproteobacteria</taxon>
        <taxon>Rhodobacterales</taxon>
        <taxon>Roseobacteraceae</taxon>
        <taxon>Primorskyibacter</taxon>
    </lineage>
</organism>
<dbReference type="GO" id="GO:0006281">
    <property type="term" value="P:DNA repair"/>
    <property type="evidence" value="ECO:0007669"/>
    <property type="project" value="TreeGrafter"/>
</dbReference>
<dbReference type="InterPro" id="IPR050155">
    <property type="entry name" value="HAD-like_hydrolase_sf"/>
</dbReference>
<dbReference type="SFLD" id="SFLDG01129">
    <property type="entry name" value="C1.5:_HAD__Beta-PGM__Phosphata"/>
    <property type="match status" value="1"/>
</dbReference>
<dbReference type="EMBL" id="BMFJ01000001">
    <property type="protein sequence ID" value="GGE17105.1"/>
    <property type="molecule type" value="Genomic_DNA"/>
</dbReference>
<dbReference type="Pfam" id="PF13419">
    <property type="entry name" value="HAD_2"/>
    <property type="match status" value="1"/>
</dbReference>
<name>A0A916ZWP2_9RHOB</name>
<dbReference type="PANTHER" id="PTHR43434:SF24">
    <property type="entry name" value="HYDROLASE-RELATED"/>
    <property type="match status" value="1"/>
</dbReference>
<accession>A0A916ZWP2</accession>
<dbReference type="SFLD" id="SFLDS00003">
    <property type="entry name" value="Haloacid_Dehalogenase"/>
    <property type="match status" value="1"/>
</dbReference>
<evidence type="ECO:0000313" key="1">
    <source>
        <dbReference type="EMBL" id="GGE17105.1"/>
    </source>
</evidence>
<dbReference type="InterPro" id="IPR041492">
    <property type="entry name" value="HAD_2"/>
</dbReference>
<dbReference type="InterPro" id="IPR023214">
    <property type="entry name" value="HAD_sf"/>
</dbReference>
<gene>
    <name evidence="1" type="ORF">GCM10011360_02360</name>
</gene>
<dbReference type="Gene3D" id="1.10.150.240">
    <property type="entry name" value="Putative phosphatase, domain 2"/>
    <property type="match status" value="1"/>
</dbReference>
<dbReference type="AlphaFoldDB" id="A0A916ZWP2"/>
<dbReference type="RefSeq" id="WP_188475805.1">
    <property type="nucleotide sequence ID" value="NZ_BMFJ01000001.1"/>
</dbReference>
<dbReference type="GO" id="GO:0008967">
    <property type="term" value="F:phosphoglycolate phosphatase activity"/>
    <property type="evidence" value="ECO:0007669"/>
    <property type="project" value="TreeGrafter"/>
</dbReference>
<keyword evidence="2" id="KW-1185">Reference proteome</keyword>
<dbReference type="InterPro" id="IPR023198">
    <property type="entry name" value="PGP-like_dom2"/>
</dbReference>
<dbReference type="InterPro" id="IPR036412">
    <property type="entry name" value="HAD-like_sf"/>
</dbReference>
<dbReference type="InterPro" id="IPR006439">
    <property type="entry name" value="HAD-SF_hydro_IA"/>
</dbReference>
<dbReference type="NCBIfam" id="TIGR01549">
    <property type="entry name" value="HAD-SF-IA-v1"/>
    <property type="match status" value="1"/>
</dbReference>
<dbReference type="Proteomes" id="UP000612855">
    <property type="component" value="Unassembled WGS sequence"/>
</dbReference>
<proteinExistence type="predicted"/>
<evidence type="ECO:0000313" key="2">
    <source>
        <dbReference type="Proteomes" id="UP000612855"/>
    </source>
</evidence>
<dbReference type="Gene3D" id="3.40.50.1000">
    <property type="entry name" value="HAD superfamily/HAD-like"/>
    <property type="match status" value="1"/>
</dbReference>
<dbReference type="SUPFAM" id="SSF56784">
    <property type="entry name" value="HAD-like"/>
    <property type="match status" value="1"/>
</dbReference>
<sequence>MTRLAIFDVDGTLVDSQGDIVASMTGAFQAVGLPVPARAAILSIVGLSLDHAMVRLAPEADTATHDRMVAAYKAHYQELRVKAGAASSPLYPGIREAVEALAARDDTVLAIATGKSRRGLLALLENHGWSGLFASVQVADDHPSKPHPSMLFTALAETGVTAERAVMIGDTTYDMDMAGAAGLSFLGVDWGYHPPALLTGAAEILSAAAQIPDAVLRLTGEPA</sequence>
<dbReference type="PANTHER" id="PTHR43434">
    <property type="entry name" value="PHOSPHOGLYCOLATE PHOSPHATASE"/>
    <property type="match status" value="1"/>
</dbReference>
<dbReference type="GO" id="GO:0005829">
    <property type="term" value="C:cytosol"/>
    <property type="evidence" value="ECO:0007669"/>
    <property type="project" value="TreeGrafter"/>
</dbReference>
<comment type="caution">
    <text evidence="1">The sequence shown here is derived from an EMBL/GenBank/DDBJ whole genome shotgun (WGS) entry which is preliminary data.</text>
</comment>